<protein>
    <submittedName>
        <fullName evidence="1">Uncharacterized protein</fullName>
    </submittedName>
</protein>
<dbReference type="EMBL" id="MLGG01000008">
    <property type="protein sequence ID" value="KAK1462612.1"/>
    <property type="molecule type" value="Genomic_DNA"/>
</dbReference>
<evidence type="ECO:0000313" key="2">
    <source>
        <dbReference type="Proteomes" id="UP001239795"/>
    </source>
</evidence>
<comment type="caution">
    <text evidence="1">The sequence shown here is derived from an EMBL/GenBank/DDBJ whole genome shotgun (WGS) entry which is preliminary data.</text>
</comment>
<proteinExistence type="predicted"/>
<organism evidence="1 2">
    <name type="scientific">Colletotrichum melonis</name>
    <dbReference type="NCBI Taxonomy" id="1209925"/>
    <lineage>
        <taxon>Eukaryota</taxon>
        <taxon>Fungi</taxon>
        <taxon>Dikarya</taxon>
        <taxon>Ascomycota</taxon>
        <taxon>Pezizomycotina</taxon>
        <taxon>Sordariomycetes</taxon>
        <taxon>Hypocreomycetidae</taxon>
        <taxon>Glomerellales</taxon>
        <taxon>Glomerellaceae</taxon>
        <taxon>Colletotrichum</taxon>
        <taxon>Colletotrichum acutatum species complex</taxon>
    </lineage>
</organism>
<name>A0AAI9UTH3_9PEZI</name>
<keyword evidence="2" id="KW-1185">Reference proteome</keyword>
<accession>A0AAI9UTH3</accession>
<evidence type="ECO:0000313" key="1">
    <source>
        <dbReference type="EMBL" id="KAK1462612.1"/>
    </source>
</evidence>
<sequence length="137" mass="15510">MGYRKVGLFIPPTLPCPAFPQGTSHSAISSLNSPTAVRMRHCFIIFLHNLLTPLLCSMRHARVYFRRLSSANYDSAGDPFRRTTDTHYLSTGYRCYQLSARLMYNPATGEHSCFFLLLQGSLSSFKTSHWRPGRSST</sequence>
<dbReference type="Proteomes" id="UP001239795">
    <property type="component" value="Unassembled WGS sequence"/>
</dbReference>
<dbReference type="AlphaFoldDB" id="A0AAI9UTH3"/>
<reference evidence="1 2" key="1">
    <citation type="submission" date="2016-10" db="EMBL/GenBank/DDBJ databases">
        <title>The genome sequence of Colletotrichum fioriniae PJ7.</title>
        <authorList>
            <person name="Baroncelli R."/>
        </authorList>
    </citation>
    <scope>NUCLEOTIDE SEQUENCE [LARGE SCALE GENOMIC DNA]</scope>
    <source>
        <strain evidence="1">Col 31</strain>
    </source>
</reference>
<gene>
    <name evidence="1" type="ORF">CMEL01_13723</name>
</gene>